<organism evidence="3 4">
    <name type="scientific">Arsukibacterium indicum</name>
    <dbReference type="NCBI Taxonomy" id="2848612"/>
    <lineage>
        <taxon>Bacteria</taxon>
        <taxon>Pseudomonadati</taxon>
        <taxon>Pseudomonadota</taxon>
        <taxon>Gammaproteobacteria</taxon>
        <taxon>Chromatiales</taxon>
        <taxon>Chromatiaceae</taxon>
        <taxon>Arsukibacterium</taxon>
    </lineage>
</organism>
<name>A0ABS6MKF9_9GAMM</name>
<evidence type="ECO:0000313" key="4">
    <source>
        <dbReference type="Proteomes" id="UP000704611"/>
    </source>
</evidence>
<dbReference type="Pfam" id="PF13202">
    <property type="entry name" value="EF-hand_5"/>
    <property type="match status" value="1"/>
</dbReference>
<feature type="domain" description="EF-hand" evidence="2">
    <location>
        <begin position="96"/>
        <end position="115"/>
    </location>
</feature>
<dbReference type="EMBL" id="JAHRID010000003">
    <property type="protein sequence ID" value="MBV2129307.1"/>
    <property type="molecule type" value="Genomic_DNA"/>
</dbReference>
<dbReference type="RefSeq" id="WP_217668924.1">
    <property type="nucleotide sequence ID" value="NZ_JAHRID010000003.1"/>
</dbReference>
<feature type="signal peptide" evidence="1">
    <location>
        <begin position="1"/>
        <end position="20"/>
    </location>
</feature>
<dbReference type="InterPro" id="IPR018247">
    <property type="entry name" value="EF_Hand_1_Ca_BS"/>
</dbReference>
<evidence type="ECO:0000256" key="1">
    <source>
        <dbReference type="SAM" id="SignalP"/>
    </source>
</evidence>
<sequence>MIKHTTFFTTLLLASSMAFAANTFETADTNRDSMVSAAEYQRYVFDYDVYTKRDTNNDSLLNEEELGISVFDADDFSSWDADGDTYLTYDELNISLFDYYDEDDSGYLDNDEWNKASDDGWFDM</sequence>
<feature type="chain" id="PRO_5045049920" description="EF-hand domain-containing protein" evidence="1">
    <location>
        <begin position="21"/>
        <end position="124"/>
    </location>
</feature>
<accession>A0ABS6MKF9</accession>
<gene>
    <name evidence="3" type="ORF">KQY15_09390</name>
</gene>
<dbReference type="InterPro" id="IPR002048">
    <property type="entry name" value="EF_hand_dom"/>
</dbReference>
<dbReference type="PROSITE" id="PS00018">
    <property type="entry name" value="EF_HAND_1"/>
    <property type="match status" value="1"/>
</dbReference>
<dbReference type="Proteomes" id="UP000704611">
    <property type="component" value="Unassembled WGS sequence"/>
</dbReference>
<reference evidence="3 4" key="1">
    <citation type="submission" date="2021-06" db="EMBL/GenBank/DDBJ databases">
        <title>Rheinheimera indica sp. nov., isolated from deep-sea sediment.</title>
        <authorList>
            <person name="Wang Z."/>
            <person name="Zhang X.-Y."/>
        </authorList>
    </citation>
    <scope>NUCLEOTIDE SEQUENCE [LARGE SCALE GENOMIC DNA]</scope>
    <source>
        <strain evidence="3 4">SM2107</strain>
    </source>
</reference>
<keyword evidence="1" id="KW-0732">Signal</keyword>
<protein>
    <recommendedName>
        <fullName evidence="2">EF-hand domain-containing protein</fullName>
    </recommendedName>
</protein>
<keyword evidence="4" id="KW-1185">Reference proteome</keyword>
<evidence type="ECO:0000259" key="2">
    <source>
        <dbReference type="Pfam" id="PF13202"/>
    </source>
</evidence>
<proteinExistence type="predicted"/>
<comment type="caution">
    <text evidence="3">The sequence shown here is derived from an EMBL/GenBank/DDBJ whole genome shotgun (WGS) entry which is preliminary data.</text>
</comment>
<evidence type="ECO:0000313" key="3">
    <source>
        <dbReference type="EMBL" id="MBV2129307.1"/>
    </source>
</evidence>